<dbReference type="PANTHER" id="PTHR13234:SF71">
    <property type="entry name" value="GAMMA-INTERFERON-INDUCIBLE LYSOSOMAL THIOL REDUCTASE-LIKE PROTEIN"/>
    <property type="match status" value="1"/>
</dbReference>
<dbReference type="PANTHER" id="PTHR13234">
    <property type="entry name" value="GAMMA-INTERFERON INDUCIBLE LYSOSOMAL THIOL REDUCTASE GILT"/>
    <property type="match status" value="1"/>
</dbReference>
<name>A0A7R8WPD6_9CRUS</name>
<comment type="similarity">
    <text evidence="1">Belongs to the GILT family.</text>
</comment>
<proteinExistence type="inferred from homology"/>
<dbReference type="GO" id="GO:0016671">
    <property type="term" value="F:oxidoreductase activity, acting on a sulfur group of donors, disulfide as acceptor"/>
    <property type="evidence" value="ECO:0007669"/>
    <property type="project" value="InterPro"/>
</dbReference>
<evidence type="ECO:0000313" key="3">
    <source>
        <dbReference type="EMBL" id="CAD7232765.1"/>
    </source>
</evidence>
<organism evidence="3">
    <name type="scientific">Cyprideis torosa</name>
    <dbReference type="NCBI Taxonomy" id="163714"/>
    <lineage>
        <taxon>Eukaryota</taxon>
        <taxon>Metazoa</taxon>
        <taxon>Ecdysozoa</taxon>
        <taxon>Arthropoda</taxon>
        <taxon>Crustacea</taxon>
        <taxon>Oligostraca</taxon>
        <taxon>Ostracoda</taxon>
        <taxon>Podocopa</taxon>
        <taxon>Podocopida</taxon>
        <taxon>Cytherocopina</taxon>
        <taxon>Cytheroidea</taxon>
        <taxon>Cytherideidae</taxon>
        <taxon>Cyprideis</taxon>
    </lineage>
</organism>
<accession>A0A7R8WPD6</accession>
<protein>
    <submittedName>
        <fullName evidence="3">Uncharacterized protein</fullName>
    </submittedName>
</protein>
<sequence>MSIVASKFLAFLMLLMTWTQPDAALRCYLCGDSKKWRDTGVDLREPDLWPEGIDCGNPEEYECDSHEKSCQVSTFENGDLENKGLTDLRPPRPSIWDRLRRCCCGMFRWGGMAEEITVYYGALCPDSQRLIVNQIQPSLQRLPRYILDQVRLVPYGKSQTYIADGTYRFRCQHGSLECLASKYHASLFKYVYDPVWRISIANYIFQNLDLRRVNEVELRFVVESCCRLFQVDWSLIDASANGYEGSWLLAGYGNETAALNPPVNTTD</sequence>
<reference evidence="3" key="1">
    <citation type="submission" date="2020-11" db="EMBL/GenBank/DDBJ databases">
        <authorList>
            <person name="Tran Van P."/>
        </authorList>
    </citation>
    <scope>NUCLEOTIDE SEQUENCE</scope>
</reference>
<dbReference type="EMBL" id="OB665111">
    <property type="protein sequence ID" value="CAD7232765.1"/>
    <property type="molecule type" value="Genomic_DNA"/>
</dbReference>
<evidence type="ECO:0000256" key="1">
    <source>
        <dbReference type="ARBA" id="ARBA00005679"/>
    </source>
</evidence>
<gene>
    <name evidence="3" type="ORF">CTOB1V02_LOCUS10592</name>
</gene>
<dbReference type="Pfam" id="PF03227">
    <property type="entry name" value="GILT"/>
    <property type="match status" value="1"/>
</dbReference>
<dbReference type="AlphaFoldDB" id="A0A7R8WPD6"/>
<dbReference type="OrthoDB" id="958254at2759"/>
<evidence type="ECO:0000256" key="2">
    <source>
        <dbReference type="ARBA" id="ARBA00023180"/>
    </source>
</evidence>
<dbReference type="InterPro" id="IPR004911">
    <property type="entry name" value="Interferon-induced_GILT"/>
</dbReference>
<keyword evidence="2" id="KW-0325">Glycoprotein</keyword>